<feature type="domain" description="Multidrug resistance protein MdtA-like C-terminal permuted SH3" evidence="11">
    <location>
        <begin position="305"/>
        <end position="363"/>
    </location>
</feature>
<dbReference type="Gene3D" id="2.40.50.100">
    <property type="match status" value="1"/>
</dbReference>
<dbReference type="AlphaFoldDB" id="A0A1W1ZVZ9"/>
<dbReference type="NCBIfam" id="TIGR01730">
    <property type="entry name" value="RND_mfp"/>
    <property type="match status" value="1"/>
</dbReference>
<proteinExistence type="inferred from homology"/>
<protein>
    <submittedName>
        <fullName evidence="12">RND family efflux transporter, MFP subunit</fullName>
    </submittedName>
</protein>
<feature type="domain" description="Multidrug resistance protein MdtA-like alpha-helical hairpin" evidence="8">
    <location>
        <begin position="111"/>
        <end position="162"/>
    </location>
</feature>
<dbReference type="PANTHER" id="PTHR30469:SF36">
    <property type="entry name" value="BLL3903 PROTEIN"/>
    <property type="match status" value="1"/>
</dbReference>
<evidence type="ECO:0000256" key="5">
    <source>
        <dbReference type="ARBA" id="ARBA00022519"/>
    </source>
</evidence>
<evidence type="ECO:0000259" key="10">
    <source>
        <dbReference type="Pfam" id="PF25944"/>
    </source>
</evidence>
<evidence type="ECO:0000259" key="11">
    <source>
        <dbReference type="Pfam" id="PF25967"/>
    </source>
</evidence>
<feature type="domain" description="Multidrug resistance protein MdtA-like barrel-sandwich hybrid" evidence="9">
    <location>
        <begin position="73"/>
        <end position="198"/>
    </location>
</feature>
<dbReference type="Pfam" id="PF25917">
    <property type="entry name" value="BSH_RND"/>
    <property type="match status" value="1"/>
</dbReference>
<evidence type="ECO:0000256" key="1">
    <source>
        <dbReference type="ARBA" id="ARBA00004236"/>
    </source>
</evidence>
<evidence type="ECO:0000313" key="12">
    <source>
        <dbReference type="EMBL" id="SMC52238.1"/>
    </source>
</evidence>
<keyword evidence="5" id="KW-0997">Cell inner membrane</keyword>
<dbReference type="Pfam" id="PF25944">
    <property type="entry name" value="Beta-barrel_RND"/>
    <property type="match status" value="1"/>
</dbReference>
<dbReference type="STRING" id="1938817.SAMN06296008_106152"/>
<keyword evidence="4" id="KW-1003">Cell membrane</keyword>
<feature type="region of interest" description="Disordered" evidence="7">
    <location>
        <begin position="363"/>
        <end position="394"/>
    </location>
</feature>
<keyword evidence="6" id="KW-0472">Membrane</keyword>
<evidence type="ECO:0000256" key="7">
    <source>
        <dbReference type="SAM" id="MobiDB-lite"/>
    </source>
</evidence>
<dbReference type="InterPro" id="IPR006143">
    <property type="entry name" value="RND_pump_MFP"/>
</dbReference>
<dbReference type="OrthoDB" id="9783047at2"/>
<name>A0A1W1ZVZ9_9BURK</name>
<dbReference type="RefSeq" id="WP_084283479.1">
    <property type="nucleotide sequence ID" value="NZ_FWXJ01000006.1"/>
</dbReference>
<comment type="subcellular location">
    <subcellularLocation>
        <location evidence="1">Cell membrane</location>
    </subcellularLocation>
</comment>
<dbReference type="Gene3D" id="2.40.30.170">
    <property type="match status" value="1"/>
</dbReference>
<sequence>MNNSIKSKFNIKKIGLSVLILAGIGYATYTFFLSSPKEEKKSNQGAQTVVSVKAVKKDFPVIIETSGNIVSANIVDIRPQVTNIISKIHFKDGQDVKAGDILFTLDDRADKANYEKAKALAEDAQRQYQRSVELLKQNFISQATVDTALANANSAQATANAAAVVLSYDTIRSPITGKTGVINVFVGQLVQPGNVVSTTTTSASTTTLGAMVTVTQLNPIYVQFMVPESYMAGLIQLQKASSGLGVKVDIGNGKTKEGKVFVVDNQVDTSIGSVKVKATLDNADNTLAPGRFVNVTLQTQLLKDSIVVPSQSIISNTSGDQVYLVDDENKVSLKKIKILVQTNGYAAISGIDEGARIVVEGKQNLRPGAKVTESTAGKTDDKPKESKEGPAATH</sequence>
<organism evidence="12 13">
    <name type="scientific">Polynucleobacter kasalickyi</name>
    <dbReference type="NCBI Taxonomy" id="1938817"/>
    <lineage>
        <taxon>Bacteria</taxon>
        <taxon>Pseudomonadati</taxon>
        <taxon>Pseudomonadota</taxon>
        <taxon>Betaproteobacteria</taxon>
        <taxon>Burkholderiales</taxon>
        <taxon>Burkholderiaceae</taxon>
        <taxon>Polynucleobacter</taxon>
    </lineage>
</organism>
<dbReference type="Pfam" id="PF25876">
    <property type="entry name" value="HH_MFP_RND"/>
    <property type="match status" value="1"/>
</dbReference>
<evidence type="ECO:0000256" key="2">
    <source>
        <dbReference type="ARBA" id="ARBA00009477"/>
    </source>
</evidence>
<dbReference type="GO" id="GO:0015562">
    <property type="term" value="F:efflux transmembrane transporter activity"/>
    <property type="evidence" value="ECO:0007669"/>
    <property type="project" value="TreeGrafter"/>
</dbReference>
<evidence type="ECO:0000259" key="9">
    <source>
        <dbReference type="Pfam" id="PF25917"/>
    </source>
</evidence>
<dbReference type="Gene3D" id="1.10.287.470">
    <property type="entry name" value="Helix hairpin bin"/>
    <property type="match status" value="1"/>
</dbReference>
<keyword evidence="3" id="KW-0813">Transport</keyword>
<dbReference type="InterPro" id="IPR058624">
    <property type="entry name" value="MdtA-like_HH"/>
</dbReference>
<gene>
    <name evidence="12" type="ORF">SAMN06296008_106152</name>
</gene>
<dbReference type="InterPro" id="IPR058625">
    <property type="entry name" value="MdtA-like_BSH"/>
</dbReference>
<dbReference type="Proteomes" id="UP000192708">
    <property type="component" value="Unassembled WGS sequence"/>
</dbReference>
<dbReference type="PANTHER" id="PTHR30469">
    <property type="entry name" value="MULTIDRUG RESISTANCE PROTEIN MDTA"/>
    <property type="match status" value="1"/>
</dbReference>
<dbReference type="EMBL" id="FWXJ01000006">
    <property type="protein sequence ID" value="SMC52238.1"/>
    <property type="molecule type" value="Genomic_DNA"/>
</dbReference>
<dbReference type="InterPro" id="IPR058626">
    <property type="entry name" value="MdtA-like_b-barrel"/>
</dbReference>
<reference evidence="12 13" key="1">
    <citation type="submission" date="2017-04" db="EMBL/GenBank/DDBJ databases">
        <authorList>
            <person name="Afonso C.L."/>
            <person name="Miller P.J."/>
            <person name="Scott M.A."/>
            <person name="Spackman E."/>
            <person name="Goraichik I."/>
            <person name="Dimitrov K.M."/>
            <person name="Suarez D.L."/>
            <person name="Swayne D.E."/>
        </authorList>
    </citation>
    <scope>NUCLEOTIDE SEQUENCE [LARGE SCALE GENOMIC DNA]</scope>
    <source>
        <strain evidence="12 13">VK13</strain>
    </source>
</reference>
<dbReference type="GO" id="GO:1990281">
    <property type="term" value="C:efflux pump complex"/>
    <property type="evidence" value="ECO:0007669"/>
    <property type="project" value="TreeGrafter"/>
</dbReference>
<feature type="compositionally biased region" description="Basic and acidic residues" evidence="7">
    <location>
        <begin position="378"/>
        <end position="388"/>
    </location>
</feature>
<dbReference type="InterPro" id="IPR058627">
    <property type="entry name" value="MdtA-like_C"/>
</dbReference>
<evidence type="ECO:0000256" key="3">
    <source>
        <dbReference type="ARBA" id="ARBA00022448"/>
    </source>
</evidence>
<feature type="domain" description="Multidrug resistance protein MdtA-like beta-barrel" evidence="10">
    <location>
        <begin position="219"/>
        <end position="299"/>
    </location>
</feature>
<accession>A0A1W1ZVZ9</accession>
<evidence type="ECO:0000256" key="4">
    <source>
        <dbReference type="ARBA" id="ARBA00022475"/>
    </source>
</evidence>
<dbReference type="Pfam" id="PF25967">
    <property type="entry name" value="RND-MFP_C"/>
    <property type="match status" value="1"/>
</dbReference>
<evidence type="ECO:0000256" key="6">
    <source>
        <dbReference type="ARBA" id="ARBA00023136"/>
    </source>
</evidence>
<comment type="similarity">
    <text evidence="2">Belongs to the membrane fusion protein (MFP) (TC 8.A.1) family.</text>
</comment>
<evidence type="ECO:0000259" key="8">
    <source>
        <dbReference type="Pfam" id="PF25876"/>
    </source>
</evidence>
<keyword evidence="13" id="KW-1185">Reference proteome</keyword>
<dbReference type="SUPFAM" id="SSF111369">
    <property type="entry name" value="HlyD-like secretion proteins"/>
    <property type="match status" value="1"/>
</dbReference>
<evidence type="ECO:0000313" key="13">
    <source>
        <dbReference type="Proteomes" id="UP000192708"/>
    </source>
</evidence>
<dbReference type="Gene3D" id="2.40.420.20">
    <property type="match status" value="1"/>
</dbReference>